<dbReference type="SMART" id="SM00028">
    <property type="entry name" value="TPR"/>
    <property type="match status" value="2"/>
</dbReference>
<dbReference type="InterPro" id="IPR016024">
    <property type="entry name" value="ARM-type_fold"/>
</dbReference>
<dbReference type="PROSITE" id="PS50290">
    <property type="entry name" value="PI3_4_KINASE_3"/>
    <property type="match status" value="1"/>
</dbReference>
<organism evidence="3">
    <name type="scientific">Trichuris suis</name>
    <name type="common">pig whipworm</name>
    <dbReference type="NCBI Taxonomy" id="68888"/>
    <lineage>
        <taxon>Eukaryota</taxon>
        <taxon>Metazoa</taxon>
        <taxon>Ecdysozoa</taxon>
        <taxon>Nematoda</taxon>
        <taxon>Enoplea</taxon>
        <taxon>Dorylaimia</taxon>
        <taxon>Trichinellida</taxon>
        <taxon>Trichuridae</taxon>
        <taxon>Trichuris</taxon>
    </lineage>
</organism>
<dbReference type="InterPro" id="IPR011009">
    <property type="entry name" value="Kinase-like_dom_sf"/>
</dbReference>
<accession>A0A085MX02</accession>
<proteinExistence type="predicted"/>
<dbReference type="InterPro" id="IPR019734">
    <property type="entry name" value="TPR_rpt"/>
</dbReference>
<dbReference type="Pfam" id="PF20206">
    <property type="entry name" value="Tra1_ring"/>
    <property type="match status" value="1"/>
</dbReference>
<sequence length="3796" mass="429254">MSERAITDEIWKLVRLLGSAHSSIEQKTDALQRFSEPYESLLTKSWAQPPLRELHKKFESLLDTVPPGFVASYARQTLRYKVLSLIAKWPLSDSFAHDWASVAKVLVKVYKTDNVENGLIALKLFRNCVAKAQASISQQIRELLTAFKDIYQQLPTQFPQFMKAAGSVCEAEGDIDEEDFINLTVLPGLASDIRVHKKNKKDYTVWPKCRLALRGATELTYTIITVFEMDRKLLRAEMSSMLCGILKVLSATVGMDSAHAEQNTLVLTQIIKLQYSALQFILTFNEEIVDFNKKAAEGLPRSIFNIIASIPSEETQLRKDMILVLRKFSKSSMRCYFVGVMNDMLEEGLLLGRGYTSNLENRSYFMATIGDFLHYLRFNLKPTTASKAVQMFARYVQDPKCSPYLQTAVIGVINSVLEGMAKNVSDQSRPEASLTQPFSLKWHHLLLFVLEVVLGRLKMIVNEQLPRLLKSSNKSFESNDDGAIAAAASLFDSPRKLIQKLFCPEALLGDQPSSTSSLQSILKEDEDEALYFDAKVNSVTFTIVECQQMINAILGCCRTVIWILQKHHTDFDKQEVNLKVLRQKEVELLILIFKNGLVCLDAFSFKTISFPVKPNAMRNMSSKEEKDFVEQFSLIFSNLHVSRLFDVLNSSLDFVVQRIVANKAAMSILTLLFSNRSISSLIMSVVLNYLSENIEVLAETDSKASVHVKLFQLCLSTVGGSGSNDGVFKLHLKKLVNATASLARRSEHPANALTVLRHLLRTVCNHQAFAQDIASLVFPLLKVLNEMHHFAVRPDVKDSLLELCLSMPARLSTVRPYLSLLMEPIVVALDHSMASQAQAIRCLELCIDAVPSDYLIHAIRPIRVRLLRSLWRILRSYAREQLVHAAWRCISKLGGENRNLLRDPEMVEESILSAELPQVVFFGPYDPMEGSSAPRFRISLPKIVENCCSLLSRQQLDIPIKRHAVATLHVYVRLSFGLSMEWTGQEEDNSGQTESSALQNVTTDSDLHKTFSYADSNNWLTTAVVGLFVAAADQDELSEKVAAFLKALTRKCALETLCGCSDANRGSANLELMLKAIFRVLKSKSEQVYPTALSCLKSCFEIAYERLGDWEKVMETPFARYVTEAAMTLCLSNRHEAKIGSCFALNCLLEILPTDWALKNLERIFSCIISVQNEIDVETCGIAKRHAAVTLENLMNKISSELAREDSCPTEVASVVRLAIRHMVSCIPSIRETAMSAIRSLSNSSRISVVSLLLAERAVIDEIFEVPSCRIDLKSVPAQIAYLEGLTFICKERQPIFSFGDSPEVVNFLLRIAALLGMDDSPVGGEDDFLLHQRRQPKGVPTILRWETVHLTNDLRLAALKALYTIYKFVSDRTQQILANLLLNNVVGTHEPLQREAFTCLKQLMEQRMVNNEILRSADQRLSRLYGSVRKWSLKEVRQVNYLVQLCRSHMPVAVQQLIVEYLKKFTVDMESNLTLDRKVLDGVIEIFCHLSSVDGSTVDALAELVLEMETKIEKCTVNPLRQSFLSFAEKFPSQVVEWFLIKNGLKGPSVIYLYTWLLKQRGANCFRNEISNQSNVLLQLMSSANLLKSQLLKDREIAMLEIEAAVIYSFWKLSKTNDTWLLEHPVILEEVRKLWNSPSFAARYGSELAYFSFWKVPRWMVKIMLVYFRADPSNINFLLELLSCLNSKFLCNFEFFRHYLREELATTGSIEWKRSLFFRFLHSWSPNTPKMNTLLILLREVILPSFLVSFEKGEAEQLIQGPSEAAGAPDSNIVYVFAKSFVENHSEQKRPDALQLALFQLSIMFVKYAPCHIFDPSNRNGEGKNSPNLLRPFLVFGWSYMEDIPPKDPLLRCHGQVLVAFIVWKFNVKTFVIQQMLPHLVSTFAKEPRPINSQVLSITLRAVLRQEEEGRKQLLESLKESLLANHSELNCYPETFMLFLRFPQLCFSLRHELMPFLVLTVSAVLHSSSLDAFDTKKAAFEVINLVMKWEIARRKLSYCDDGADGTATSKEASDFEKEHLNSLVYALLHQWTMLQQRMQALSKVSGSPHSVVADLERLSMQCTSVIKRMLSEELFGNTVDLNLHTWLLDVLLSSKNASNSDEDAISAHLELLAIVFGFLPFERVVPTLRTVADGIAACLHSTRPKAVCSTVKVLTKLHCVFALADQDFSTVLSETFCPLKTELVSVLSHEIATLSNSRIINRFISLLKNVSSTGSSLTITFAEPLVNAMEQLARLNLNQATPEGKRRGELLMWCLDITKSMVQLLSLKLQKKLVQNVLTVLVENMESFRVLGTVILLVDHWIQVTGGSVGKGELTLDFQIFLLKLVTCVDQKVPLESEVRKVHYLLVERIKKCLPGLMVELNDKVMGGILAGLASQDEELRASLFAIYNRDLPRTAYERLFHMLTYIIWEPLQQYNWVKQCVELMLSCVEMDQPLCLAISSPSSSNASTVEWSTSAITAKDFLPHLFYLNHGSDIVAHSIWVDCFKSLWSSFSVAQKEGISRALNYFLLNGSHTALRDSSKHVIRTLVDALRGLEPHVDIDPSTYRYVGKAQNAWHTCALLLEEMTAYCGPSPMQAVAPFSRVEQLEVLDAFSNLLSALGESDLSTAVWMRKSSDEALRQGMLWDQHGQYEKSRDHYFNTIKLREQSEAWNSQEPGRWVFDHHEMVEHFYWLAILSNLTTTFSFYLFQPFYSACEQLGKWKDVHDLSMRPPEDPMHALESSWRIDNLENVQSCFETIENNCPKEWLLKLALYRGYLSFRTSEQQDGAAIHRNVQSCISLLIKEGRCLPSVFGPGHLKLLRLGQLVLELSEASEYHIQFLRLTSGHQPSTVDLKNLQRLWGNPLRNETSILCDDAIHVSSVLTWRIRYLSILESLTTPTDLRSTQRISDMKGKALLVAARAARKLKMLSFADDCLGNFRVLHYAIPKDVGTWIKECALMQVAKARSLRSVNEMAYPLLQATLMINEADHDFIPAENNAELFSVQGVMYSMLKQDKLAEELFTYSSQINPNYSKNWKNWGIHLESAFLKNRNDMSIGIEAIVRLLNTAISGSEWKVRKCMASVFYLLHFDDDKDTLKIQFLLKALQLEARHFVFWLPQLFDLLCVRKFFIVANLIGHVAKEFPESVLCHLQIYRSSAGNGMDEALNLLQVTLSCMLWVKPTIRPLHHVNQSACAELTNQDNQPCIEMVLFNRTFGSACAPQFSLGNFESADWLEDRVVVGSEITLCSTYILTSDPITPGPPFQPISALEIGQSELGGAIAPKRSQGALTILTLRNTGIDAEERTKIGGGQNPESRNPDRSKSRQSKSRKLIYEVASEDSMERLLRQVYDLIECIYDAAFLHQNDSLESEMTNVFSLLSSVRQTLATSSSADNFPESWAQAACDLETVLASAGNVSSIIHAAVVLKNAITTHWQSRNHSIPLIDRSAQLSLFTVGVAELDVPHMWISPMKSAFRPKIARVLPGFDIVTYGNVVCKRVHISGTDGKVYSYMLIENESLKNVQSKCRLSQCFHGFNKLLRQDQDSVSRNLQFDLPDAIPLGPNHTLILCSTQTKSMLSLFAEAFQRVNHSLDDLVVGYYAGMENWERTNKLYHAALRKAYKSVQDSLVVKNAFKEQMLLRYPVAADYFSFRKQVCYDVGLLNFAQYFLFLSPFYLEHLMISMSSGFVSTFHQLFDFNQAGELNQNRPIPFRLTPCISEFLAIGIQGYSLPAMVAGARVLQSHSCVEWIRLFLQSEHILKLPNMSEDCRQQLIAKNLKAIEGRLHELANVGTGDSRAMTLIGSAQAVDNLCRMNPSWFPWL</sequence>
<dbReference type="InterPro" id="IPR046807">
    <property type="entry name" value="Tra1_central"/>
</dbReference>
<feature type="region of interest" description="Disordered" evidence="1">
    <location>
        <begin position="3280"/>
        <end position="3306"/>
    </location>
</feature>
<evidence type="ECO:0000256" key="1">
    <source>
        <dbReference type="SAM" id="MobiDB-lite"/>
    </source>
</evidence>
<evidence type="ECO:0000259" key="2">
    <source>
        <dbReference type="PROSITE" id="PS50290"/>
    </source>
</evidence>
<feature type="domain" description="PI3K/PI4K catalytic" evidence="2">
    <location>
        <begin position="3459"/>
        <end position="3784"/>
    </location>
</feature>
<protein>
    <recommendedName>
        <fullName evidence="2">PI3K/PI4K catalytic domain-containing protein</fullName>
    </recommendedName>
</protein>
<dbReference type="InterPro" id="IPR046805">
    <property type="entry name" value="Tra1_ring"/>
</dbReference>
<dbReference type="Proteomes" id="UP000030758">
    <property type="component" value="Unassembled WGS sequence"/>
</dbReference>
<dbReference type="EMBL" id="KL367613">
    <property type="protein sequence ID" value="KFD61748.1"/>
    <property type="molecule type" value="Genomic_DNA"/>
</dbReference>
<dbReference type="SUPFAM" id="SSF56112">
    <property type="entry name" value="Protein kinase-like (PK-like)"/>
    <property type="match status" value="1"/>
</dbReference>
<dbReference type="SUPFAM" id="SSF48371">
    <property type="entry name" value="ARM repeat"/>
    <property type="match status" value="2"/>
</dbReference>
<dbReference type="InterPro" id="IPR000403">
    <property type="entry name" value="PI3/4_kinase_cat_dom"/>
</dbReference>
<evidence type="ECO:0000313" key="3">
    <source>
        <dbReference type="EMBL" id="KFD61748.1"/>
    </source>
</evidence>
<gene>
    <name evidence="3" type="ORF">M514_10971</name>
</gene>
<reference evidence="3" key="1">
    <citation type="journal article" date="2014" name="Nat. Genet.">
        <title>Genome and transcriptome of the porcine whipworm Trichuris suis.</title>
        <authorList>
            <person name="Jex A.R."/>
            <person name="Nejsum P."/>
            <person name="Schwarz E.M."/>
            <person name="Hu L."/>
            <person name="Young N.D."/>
            <person name="Hall R.S."/>
            <person name="Korhonen P.K."/>
            <person name="Liao S."/>
            <person name="Thamsborg S."/>
            <person name="Xia J."/>
            <person name="Xu P."/>
            <person name="Wang S."/>
            <person name="Scheerlinck J.P."/>
            <person name="Hofmann A."/>
            <person name="Sternberg P.W."/>
            <person name="Wang J."/>
            <person name="Gasser R.B."/>
        </authorList>
    </citation>
    <scope>NUCLEOTIDE SEQUENCE [LARGE SCALE GENOMIC DNA]</scope>
    <source>
        <strain evidence="3">DCEP-RM93F</strain>
    </source>
</reference>
<name>A0A085MX02_9BILA</name>
<dbReference type="Pfam" id="PF20175">
    <property type="entry name" value="Tra1_central"/>
    <property type="match status" value="1"/>
</dbReference>